<organism evidence="1 2">
    <name type="scientific">Brachionus plicatilis</name>
    <name type="common">Marine rotifer</name>
    <name type="synonym">Brachionus muelleri</name>
    <dbReference type="NCBI Taxonomy" id="10195"/>
    <lineage>
        <taxon>Eukaryota</taxon>
        <taxon>Metazoa</taxon>
        <taxon>Spiralia</taxon>
        <taxon>Gnathifera</taxon>
        <taxon>Rotifera</taxon>
        <taxon>Eurotatoria</taxon>
        <taxon>Monogononta</taxon>
        <taxon>Pseudotrocha</taxon>
        <taxon>Ploima</taxon>
        <taxon>Brachionidae</taxon>
        <taxon>Brachionus</taxon>
    </lineage>
</organism>
<dbReference type="Proteomes" id="UP000276133">
    <property type="component" value="Unassembled WGS sequence"/>
</dbReference>
<accession>A0A3M7SWC0</accession>
<dbReference type="EMBL" id="REGN01000677">
    <property type="protein sequence ID" value="RNA40114.1"/>
    <property type="molecule type" value="Genomic_DNA"/>
</dbReference>
<evidence type="ECO:0000313" key="1">
    <source>
        <dbReference type="EMBL" id="RNA40114.1"/>
    </source>
</evidence>
<comment type="caution">
    <text evidence="1">The sequence shown here is derived from an EMBL/GenBank/DDBJ whole genome shotgun (WGS) entry which is preliminary data.</text>
</comment>
<dbReference type="AlphaFoldDB" id="A0A3M7SWC0"/>
<sequence length="62" mass="7412">MLDGIFNSHLIKLIGTPENVYFSRLKRFLARIDFFKYKILENLMTDLTKLLLMDNFDITEIK</sequence>
<protein>
    <submittedName>
        <fullName evidence="1">Uncharacterized protein</fullName>
    </submittedName>
</protein>
<keyword evidence="2" id="KW-1185">Reference proteome</keyword>
<proteinExistence type="predicted"/>
<evidence type="ECO:0000313" key="2">
    <source>
        <dbReference type="Proteomes" id="UP000276133"/>
    </source>
</evidence>
<name>A0A3M7SWC0_BRAPC</name>
<reference evidence="1 2" key="1">
    <citation type="journal article" date="2018" name="Sci. Rep.">
        <title>Genomic signatures of local adaptation to the degree of environmental predictability in rotifers.</title>
        <authorList>
            <person name="Franch-Gras L."/>
            <person name="Hahn C."/>
            <person name="Garcia-Roger E.M."/>
            <person name="Carmona M.J."/>
            <person name="Serra M."/>
            <person name="Gomez A."/>
        </authorList>
    </citation>
    <scope>NUCLEOTIDE SEQUENCE [LARGE SCALE GENOMIC DNA]</scope>
    <source>
        <strain evidence="1">HYR1</strain>
    </source>
</reference>
<gene>
    <name evidence="1" type="ORF">BpHYR1_006008</name>
</gene>